<reference evidence="1 2" key="1">
    <citation type="submission" date="2022-09" db="EMBL/GenBank/DDBJ databases">
        <title>Whole genome sequencing analysis of tet(X)-positive Empedobacter falsenii YWS9-3.</title>
        <authorList>
            <person name="Chen C."/>
            <person name="Lv Y.-L."/>
        </authorList>
    </citation>
    <scope>NUCLEOTIDE SEQUENCE [LARGE SCALE GENOMIC DNA]</scope>
    <source>
        <strain evidence="1 2">YWS9-3_T</strain>
    </source>
</reference>
<name>A0ABY8V9X9_9FLAO</name>
<dbReference type="Proteomes" id="UP001223501">
    <property type="component" value="Chromosome"/>
</dbReference>
<protein>
    <submittedName>
        <fullName evidence="1">Uncharacterized protein</fullName>
    </submittedName>
</protein>
<proteinExistence type="predicted"/>
<sequence length="78" mass="9233">MLLKQSEENKKLFDDTLMNIEKSQSKNEVILNYKFDEIGTQINEIKLKLDQFVLSNNKFEIKIKDIKSSVNRQQKVDI</sequence>
<keyword evidence="2" id="KW-1185">Reference proteome</keyword>
<organism evidence="1 2">
    <name type="scientific">Empedobacter falsenii</name>
    <dbReference type="NCBI Taxonomy" id="343874"/>
    <lineage>
        <taxon>Bacteria</taxon>
        <taxon>Pseudomonadati</taxon>
        <taxon>Bacteroidota</taxon>
        <taxon>Flavobacteriia</taxon>
        <taxon>Flavobacteriales</taxon>
        <taxon>Weeksellaceae</taxon>
        <taxon>Empedobacter</taxon>
    </lineage>
</organism>
<dbReference type="EMBL" id="CP106831">
    <property type="protein sequence ID" value="WIH98209.1"/>
    <property type="molecule type" value="Genomic_DNA"/>
</dbReference>
<accession>A0ABY8V9X9</accession>
<evidence type="ECO:0000313" key="2">
    <source>
        <dbReference type="Proteomes" id="UP001223501"/>
    </source>
</evidence>
<gene>
    <name evidence="1" type="ORF">OBA43_04575</name>
</gene>
<evidence type="ECO:0000313" key="1">
    <source>
        <dbReference type="EMBL" id="WIH98209.1"/>
    </source>
</evidence>
<dbReference type="RefSeq" id="WP_284584001.1">
    <property type="nucleotide sequence ID" value="NZ_CP106831.1"/>
</dbReference>